<dbReference type="SMART" id="SM00239">
    <property type="entry name" value="C2"/>
    <property type="match status" value="1"/>
</dbReference>
<dbReference type="Gene3D" id="3.40.50.1460">
    <property type="match status" value="2"/>
</dbReference>
<dbReference type="PROSITE" id="PS50004">
    <property type="entry name" value="C2"/>
    <property type="match status" value="1"/>
</dbReference>
<dbReference type="InterPro" id="IPR035892">
    <property type="entry name" value="C2_domain_sf"/>
</dbReference>
<dbReference type="GO" id="GO:0005737">
    <property type="term" value="C:cytoplasm"/>
    <property type="evidence" value="ECO:0007669"/>
    <property type="project" value="TreeGrafter"/>
</dbReference>
<dbReference type="GO" id="GO:0006508">
    <property type="term" value="P:proteolysis"/>
    <property type="evidence" value="ECO:0007669"/>
    <property type="project" value="InterPro"/>
</dbReference>
<evidence type="ECO:0000313" key="4">
    <source>
        <dbReference type="Proteomes" id="UP000324800"/>
    </source>
</evidence>
<dbReference type="InterPro" id="IPR011600">
    <property type="entry name" value="Pept_C14_caspase"/>
</dbReference>
<evidence type="ECO:0000256" key="1">
    <source>
        <dbReference type="ARBA" id="ARBA00009005"/>
    </source>
</evidence>
<dbReference type="InterPro" id="IPR050452">
    <property type="entry name" value="Metacaspase"/>
</dbReference>
<dbReference type="InterPro" id="IPR000008">
    <property type="entry name" value="C2_dom"/>
</dbReference>
<dbReference type="GO" id="GO:0004197">
    <property type="term" value="F:cysteine-type endopeptidase activity"/>
    <property type="evidence" value="ECO:0007669"/>
    <property type="project" value="InterPro"/>
</dbReference>
<dbReference type="SUPFAM" id="SSF49562">
    <property type="entry name" value="C2 domain (Calcium/lipid-binding domain, CaLB)"/>
    <property type="match status" value="1"/>
</dbReference>
<accession>A0A5J4XAX0</accession>
<dbReference type="OrthoDB" id="3223806at2759"/>
<organism evidence="3 4">
    <name type="scientific">Streblomastix strix</name>
    <dbReference type="NCBI Taxonomy" id="222440"/>
    <lineage>
        <taxon>Eukaryota</taxon>
        <taxon>Metamonada</taxon>
        <taxon>Preaxostyla</taxon>
        <taxon>Oxymonadida</taxon>
        <taxon>Streblomastigidae</taxon>
        <taxon>Streblomastix</taxon>
    </lineage>
</organism>
<evidence type="ECO:0000259" key="2">
    <source>
        <dbReference type="PROSITE" id="PS50004"/>
    </source>
</evidence>
<comment type="caution">
    <text evidence="3">The sequence shown here is derived from an EMBL/GenBank/DDBJ whole genome shotgun (WGS) entry which is preliminary data.</text>
</comment>
<comment type="similarity">
    <text evidence="1">Belongs to the peptidase C14B family.</text>
</comment>
<proteinExistence type="inferred from homology"/>
<dbReference type="PANTHER" id="PTHR48104">
    <property type="entry name" value="METACASPASE-4"/>
    <property type="match status" value="1"/>
</dbReference>
<feature type="domain" description="C2" evidence="2">
    <location>
        <begin position="1"/>
        <end position="101"/>
    </location>
</feature>
<evidence type="ECO:0000313" key="3">
    <source>
        <dbReference type="EMBL" id="KAA6403655.1"/>
    </source>
</evidence>
<dbReference type="Gene3D" id="2.60.40.150">
    <property type="entry name" value="C2 domain"/>
    <property type="match status" value="1"/>
</dbReference>
<reference evidence="3 4" key="1">
    <citation type="submission" date="2019-03" db="EMBL/GenBank/DDBJ databases">
        <title>Single cell metagenomics reveals metabolic interactions within the superorganism composed of flagellate Streblomastix strix and complex community of Bacteroidetes bacteria on its surface.</title>
        <authorList>
            <person name="Treitli S.C."/>
            <person name="Kolisko M."/>
            <person name="Husnik F."/>
            <person name="Keeling P."/>
            <person name="Hampl V."/>
        </authorList>
    </citation>
    <scope>NUCLEOTIDE SEQUENCE [LARGE SCALE GENOMIC DNA]</scope>
    <source>
        <strain evidence="3">ST1C</strain>
    </source>
</reference>
<dbReference type="InterPro" id="IPR029030">
    <property type="entry name" value="Caspase-like_dom_sf"/>
</dbReference>
<dbReference type="CDD" id="cd00030">
    <property type="entry name" value="C2"/>
    <property type="match status" value="1"/>
</dbReference>
<protein>
    <recommendedName>
        <fullName evidence="2">C2 domain-containing protein</fullName>
    </recommendedName>
</protein>
<name>A0A5J4XAX0_9EUKA</name>
<gene>
    <name evidence="3" type="ORF">EZS28_000813</name>
</gene>
<dbReference type="AlphaFoldDB" id="A0A5J4XAX0"/>
<dbReference type="Proteomes" id="UP000324800">
    <property type="component" value="Unassembled WGS sequence"/>
</dbReference>
<dbReference type="Pfam" id="PF00168">
    <property type="entry name" value="C2"/>
    <property type="match status" value="1"/>
</dbReference>
<dbReference type="Pfam" id="PF00656">
    <property type="entry name" value="Peptidase_C14"/>
    <property type="match status" value="2"/>
</dbReference>
<dbReference type="SUPFAM" id="SSF52129">
    <property type="entry name" value="Caspase-like"/>
    <property type="match status" value="1"/>
</dbReference>
<dbReference type="EMBL" id="SNRW01000075">
    <property type="protein sequence ID" value="KAA6403655.1"/>
    <property type="molecule type" value="Genomic_DNA"/>
</dbReference>
<sequence>MEKIKITLVSGQEVMPKRHPAECEPYAIVHFCAQKYVSTSKKGFNPTWNEAFVFDFIGCNYALRVDLKNKDWIKIPNALDLGHDEIDIGNLLTQLPARVNLKMKFGTVQILIEDPSNAQHFGGTLTRPMAATLLDKITPVDLPAAQQQKPKLNRGWKREEREAVFRQPIQVFKGPTVYDRAIGNDDQVPPTQLPGQFVQNDSEVIEQKKRWQQFALTLSQSHDYSSKYKKQLQELDGMGCINLGRIKREQIPPLEINYCAALFFNPYENLPHTLDLGPVNDGLAMARVFTKRGYRVFYFCDATPLDYWRWLDWLLEHVELELVVYFSGHGTQIPDRITGEKDTLSELYVFYNQDTKTKVPAIGGMPPRIQPVDGIADETVSDTAVHNLIKSKEYPQTRVVLINDYCRTASLFNISEPVMGRHRRRPPPSVVSIGAYQDTRQSKQLGLGGLQMGIFSGYFAQLIDENPRANFMELQQFMAKRLEHFQSVEVTGSDAALYQKPVVIDVEGGDRELQLQDIDTTGVEIQKTLTTSDNLSRIEEDEALQRWWQFQAELRKPVEYNSLFKDELKKLDSLGCINLERIKREQIPPNGQFDHVAALFFCPYENLPYTLDVGPVNDALLMAELFVGRRYTVFYLCDPTPHEYYKWMDWIIEHVETKFVSFFSGHGAEIKKQEQRQSTFGSRVASNESGPEVLLFYNAKNKQGGATGAVGSGTKPQIPTIKGITDETIDETVIHDLIIRKAYNQTRFVLLTDCCHSDGKKGEFGKKKKVKQAPFSNNMSIVLVGSQVDLQAAREAAQGSVEAGVFAYNFCSLLKQAQHANFLDLEAHLAHNVQKNQDITIASTQQNAGLTKAIIVDAKL</sequence>
<dbReference type="PANTHER" id="PTHR48104:SF30">
    <property type="entry name" value="METACASPASE-1"/>
    <property type="match status" value="1"/>
</dbReference>